<evidence type="ECO:0000313" key="2">
    <source>
        <dbReference type="Proteomes" id="UP001732700"/>
    </source>
</evidence>
<name>A0ACD5UCE2_AVESA</name>
<protein>
    <submittedName>
        <fullName evidence="1">Uncharacterized protein</fullName>
    </submittedName>
</protein>
<reference evidence="1" key="1">
    <citation type="submission" date="2021-05" db="EMBL/GenBank/DDBJ databases">
        <authorList>
            <person name="Scholz U."/>
            <person name="Mascher M."/>
            <person name="Fiebig A."/>
        </authorList>
    </citation>
    <scope>NUCLEOTIDE SEQUENCE [LARGE SCALE GENOMIC DNA]</scope>
</reference>
<dbReference type="Proteomes" id="UP001732700">
    <property type="component" value="Chromosome 2A"/>
</dbReference>
<keyword evidence="2" id="KW-1185">Reference proteome</keyword>
<evidence type="ECO:0000313" key="1">
    <source>
        <dbReference type="EnsemblPlants" id="AVESA.00010b.r2.2AG0229230.2.CDS"/>
    </source>
</evidence>
<sequence length="758" mass="84771">MTEMEDALRSCTEQLLLVREENECIIIEAANKISSEQKRSRDLQQKLEAANKRFAKVATENYNLQNTVNSKDKLIRELNESKAHSEQRLTEATAKLEYTQKQCASLQYEARMVQKELEIRNKEREYDLQSIDAAQKQQQESLQKITALEAECQRLRTMVQKRLPGPAALVKMKDEVERRGASSVENGTRRTHTSTTLQQSPRSTSRRHSVSEGYLVKLQEMDDENRHLRQLLARKESEIQSAKSQYADEASKLSVVQRQLKELWSDHDLEQSNNSDQFASPLVSKPEQLITGKKQTSLSQSRRMAVSDMQLLVDLAEIEKHEIESRSSGAPHQCGTGASDTHSKMVLSEIVATDQISEDGLFDKYPELIQDVLKLIIHKHRANKISVDVILDEVTRAFRSEVTAKEKDAAGFSYQQAEIDSMVATLIERISCMLERTTGNNVTSCQLVLREKTELTSQLEHLVHVCSDVLDGNANLQKFIDEVCLTLEWVVSQCFFCIGGPDNVDSITNTSNENESVRTVNMQEKQAMHSAKSEIDSGMGQEVQKELIGTTEGQTPLDVPETHSQIQFATRKIDEELFARQEQNDNYQESKSVYLEVESAAVDGSMESIPEVEGKQPATNLAISAAAEKLAECQETMTNLSKQLQALQTPGNADASGKEKPPVPKVVAAVEEAKPDNEFCSPSSEEVARKKQGGPAATMKDLVHEQGTDTGRRTGNIGLRQAATVPLVIPRSPRVAFSADKKKRRASLLSRLVFRKNA</sequence>
<organism evidence="1 2">
    <name type="scientific">Avena sativa</name>
    <name type="common">Oat</name>
    <dbReference type="NCBI Taxonomy" id="4498"/>
    <lineage>
        <taxon>Eukaryota</taxon>
        <taxon>Viridiplantae</taxon>
        <taxon>Streptophyta</taxon>
        <taxon>Embryophyta</taxon>
        <taxon>Tracheophyta</taxon>
        <taxon>Spermatophyta</taxon>
        <taxon>Magnoliopsida</taxon>
        <taxon>Liliopsida</taxon>
        <taxon>Poales</taxon>
        <taxon>Poaceae</taxon>
        <taxon>BOP clade</taxon>
        <taxon>Pooideae</taxon>
        <taxon>Poodae</taxon>
        <taxon>Poeae</taxon>
        <taxon>Poeae Chloroplast Group 1 (Aveneae type)</taxon>
        <taxon>Aveninae</taxon>
        <taxon>Avena</taxon>
    </lineage>
</organism>
<dbReference type="EnsemblPlants" id="AVESA.00010b.r2.2AG0229230.2">
    <property type="protein sequence ID" value="AVESA.00010b.r2.2AG0229230.2.CDS"/>
    <property type="gene ID" value="AVESA.00010b.r2.2AG0229230"/>
</dbReference>
<accession>A0ACD5UCE2</accession>
<proteinExistence type="predicted"/>
<reference evidence="1" key="2">
    <citation type="submission" date="2025-09" db="UniProtKB">
        <authorList>
            <consortium name="EnsemblPlants"/>
        </authorList>
    </citation>
    <scope>IDENTIFICATION</scope>
</reference>